<dbReference type="Proteomes" id="UP001157974">
    <property type="component" value="Unassembled WGS sequence"/>
</dbReference>
<keyword evidence="11" id="KW-1185">Reference proteome</keyword>
<comment type="similarity">
    <text evidence="3 9">Belongs to the nonaspanin (TM9SF) (TC 9.A.2) family.</text>
</comment>
<evidence type="ECO:0000256" key="3">
    <source>
        <dbReference type="ARBA" id="ARBA00005227"/>
    </source>
</evidence>
<dbReference type="AlphaFoldDB" id="A0AAV8UNS4"/>
<proteinExistence type="inferred from homology"/>
<reference evidence="10 11" key="1">
    <citation type="journal article" date="2023" name="Nat. Commun.">
        <title>Origin of minicircular mitochondrial genomes in red algae.</title>
        <authorList>
            <person name="Lee Y."/>
            <person name="Cho C.H."/>
            <person name="Lee Y.M."/>
            <person name="Park S.I."/>
            <person name="Yang J.H."/>
            <person name="West J.A."/>
            <person name="Bhattacharya D."/>
            <person name="Yoon H.S."/>
        </authorList>
    </citation>
    <scope>NUCLEOTIDE SEQUENCE [LARGE SCALE GENOMIC DNA]</scope>
    <source>
        <strain evidence="10 11">CCMP1338</strain>
        <tissue evidence="10">Whole cell</tissue>
    </source>
</reference>
<feature type="signal peptide" evidence="9">
    <location>
        <begin position="1"/>
        <end position="16"/>
    </location>
</feature>
<evidence type="ECO:0000256" key="6">
    <source>
        <dbReference type="ARBA" id="ARBA00022989"/>
    </source>
</evidence>
<dbReference type="Pfam" id="PF02990">
    <property type="entry name" value="EMP70"/>
    <property type="match status" value="1"/>
</dbReference>
<evidence type="ECO:0000256" key="9">
    <source>
        <dbReference type="RuleBase" id="RU363079"/>
    </source>
</evidence>
<comment type="caution">
    <text evidence="10">The sequence shown here is derived from an EMBL/GenBank/DDBJ whole genome shotgun (WGS) entry which is preliminary data.</text>
</comment>
<protein>
    <recommendedName>
        <fullName evidence="9">Transmembrane 9 superfamily member</fullName>
    </recommendedName>
</protein>
<evidence type="ECO:0000256" key="2">
    <source>
        <dbReference type="ARBA" id="ARBA00004555"/>
    </source>
</evidence>
<feature type="chain" id="PRO_5043093760" description="Transmembrane 9 superfamily member" evidence="9">
    <location>
        <begin position="17"/>
        <end position="639"/>
    </location>
</feature>
<keyword evidence="8 9" id="KW-0472">Membrane</keyword>
<gene>
    <name evidence="10" type="ORF">NDN08_004771</name>
</gene>
<evidence type="ECO:0000256" key="4">
    <source>
        <dbReference type="ARBA" id="ARBA00022692"/>
    </source>
</evidence>
<dbReference type="PANTHER" id="PTHR10766:SF55">
    <property type="entry name" value="TRANSMEMBRANE 9 SUPERFAMILY MEMBER 4"/>
    <property type="match status" value="1"/>
</dbReference>
<dbReference type="InterPro" id="IPR004240">
    <property type="entry name" value="EMP70"/>
</dbReference>
<feature type="transmembrane region" description="Helical" evidence="9">
    <location>
        <begin position="274"/>
        <end position="296"/>
    </location>
</feature>
<evidence type="ECO:0000313" key="11">
    <source>
        <dbReference type="Proteomes" id="UP001157974"/>
    </source>
</evidence>
<keyword evidence="6 9" id="KW-1133">Transmembrane helix</keyword>
<accession>A0AAV8UNS4</accession>
<feature type="transmembrane region" description="Helical" evidence="9">
    <location>
        <begin position="561"/>
        <end position="585"/>
    </location>
</feature>
<evidence type="ECO:0000256" key="1">
    <source>
        <dbReference type="ARBA" id="ARBA00004141"/>
    </source>
</evidence>
<feature type="transmembrane region" description="Helical" evidence="9">
    <location>
        <begin position="526"/>
        <end position="549"/>
    </location>
</feature>
<feature type="transmembrane region" description="Helical" evidence="9">
    <location>
        <begin position="497"/>
        <end position="520"/>
    </location>
</feature>
<feature type="transmembrane region" description="Helical" evidence="9">
    <location>
        <begin position="411"/>
        <end position="431"/>
    </location>
</feature>
<comment type="subcellular location">
    <subcellularLocation>
        <location evidence="2">Golgi apparatus</location>
    </subcellularLocation>
    <subcellularLocation>
        <location evidence="1">Membrane</location>
        <topology evidence="1">Multi-pass membrane protein</topology>
    </subcellularLocation>
</comment>
<name>A0AAV8UNS4_9RHOD</name>
<keyword evidence="7" id="KW-0333">Golgi apparatus</keyword>
<feature type="transmembrane region" description="Helical" evidence="9">
    <location>
        <begin position="371"/>
        <end position="390"/>
    </location>
</feature>
<evidence type="ECO:0000256" key="8">
    <source>
        <dbReference type="ARBA" id="ARBA00023136"/>
    </source>
</evidence>
<dbReference type="GO" id="GO:0072657">
    <property type="term" value="P:protein localization to membrane"/>
    <property type="evidence" value="ECO:0007669"/>
    <property type="project" value="TreeGrafter"/>
</dbReference>
<evidence type="ECO:0000313" key="10">
    <source>
        <dbReference type="EMBL" id="KAJ8903669.1"/>
    </source>
</evidence>
<feature type="transmembrane region" description="Helical" evidence="9">
    <location>
        <begin position="443"/>
        <end position="466"/>
    </location>
</feature>
<evidence type="ECO:0000256" key="7">
    <source>
        <dbReference type="ARBA" id="ARBA00023034"/>
    </source>
</evidence>
<dbReference type="GO" id="GO:0005794">
    <property type="term" value="C:Golgi apparatus"/>
    <property type="evidence" value="ECO:0007669"/>
    <property type="project" value="UniProtKB-SubCell"/>
</dbReference>
<dbReference type="PANTHER" id="PTHR10766">
    <property type="entry name" value="TRANSMEMBRANE 9 SUPERFAMILY PROTEIN"/>
    <property type="match status" value="1"/>
</dbReference>
<feature type="transmembrane region" description="Helical" evidence="9">
    <location>
        <begin position="605"/>
        <end position="629"/>
    </location>
</feature>
<organism evidence="10 11">
    <name type="scientific">Rhodosorus marinus</name>
    <dbReference type="NCBI Taxonomy" id="101924"/>
    <lineage>
        <taxon>Eukaryota</taxon>
        <taxon>Rhodophyta</taxon>
        <taxon>Stylonematophyceae</taxon>
        <taxon>Stylonematales</taxon>
        <taxon>Stylonemataceae</taxon>
        <taxon>Rhodosorus</taxon>
    </lineage>
</organism>
<dbReference type="GO" id="GO:0016020">
    <property type="term" value="C:membrane"/>
    <property type="evidence" value="ECO:0007669"/>
    <property type="project" value="UniProtKB-SubCell"/>
</dbReference>
<evidence type="ECO:0000256" key="5">
    <source>
        <dbReference type="ARBA" id="ARBA00022729"/>
    </source>
</evidence>
<keyword evidence="4 9" id="KW-0812">Transmembrane</keyword>
<keyword evidence="5 9" id="KW-0732">Signal</keyword>
<dbReference type="EMBL" id="JAMWBK010000007">
    <property type="protein sequence ID" value="KAJ8903669.1"/>
    <property type="molecule type" value="Genomic_DNA"/>
</dbReference>
<feature type="transmembrane region" description="Helical" evidence="9">
    <location>
        <begin position="348"/>
        <end position="365"/>
    </location>
</feature>
<sequence>MRYFLIWLVLVGMCCGYIPGMGPKDYREGEILEVYANKLQSPKNQLPHQYHYAYPFCRPAPTIKTESADRLNLGQLLMGERHEFTNFDFRMMVNETCKFLCRGEVGRNMTGPLQKLNSDLVLKLMQRLIDDDYVVRLNLDNLPVVMRGNSNDGSSVFQIGYPFGLRWEENYYVHNHFRFKVLYHKPTKVPDLADLEYKEDGYQVVGFEVLPYSTRDNKDGICQIKNTYPESLQQLDTDPITFTYDVSYEYSSQNWATRWDPLLDGGGGQKDIQWISISISVMLTLTLTLIVGGILLKTVHNDFVRYNGLEDEADMLNESGWKLVHADVFRTPPRAELLCIMNGTGAQILWTLLSTLTIAIFGIVSPSHRGALLTSLVCMWVALSSVSGYVSAKLYNSIQGGNRRAVALGSAFLFTGAVFSVFFGLNILLAVKKSTAAVPFTTLMLIVFLWFGLSVPLVLFGSFLGFKKQKNEWPCRTNAIPREIPASLLSKSSKFHCILAALVPFGVVLIQLVFVLNSLWQNQVYYMFGFMFIVFVLGLLASAEVSIALTYLKLISEDYRWWWYSFVNTAFTGFYVFAFCVTFFLRQTDAEISNHLTSLTLFFSYNAVFSVSFCLMEGYIGLTASLWFVRKIYSSIRID</sequence>